<feature type="domain" description="GPR158/179 extracellular" evidence="11">
    <location>
        <begin position="949"/>
        <end position="1051"/>
    </location>
</feature>
<gene>
    <name evidence="12" type="ORF">OXX778_LOCUS420</name>
</gene>
<accession>A0A813M2N7</accession>
<protein>
    <recommendedName>
        <fullName evidence="14">Amino acid transporter transmembrane domain-containing protein</fullName>
    </recommendedName>
</protein>
<dbReference type="GO" id="GO:0016020">
    <property type="term" value="C:membrane"/>
    <property type="evidence" value="ECO:0007669"/>
    <property type="project" value="UniProtKB-SubCell"/>
</dbReference>
<feature type="transmembrane region" description="Helical" evidence="9">
    <location>
        <begin position="12"/>
        <end position="31"/>
    </location>
</feature>
<comment type="similarity">
    <text evidence="6">Belongs to the TMEM104 family.</text>
</comment>
<comment type="caution">
    <text evidence="12">The sequence shown here is derived from an EMBL/GenBank/DDBJ whole genome shotgun (WGS) entry which is preliminary data.</text>
</comment>
<feature type="domain" description="Amino acid transporter transmembrane" evidence="10">
    <location>
        <begin position="177"/>
        <end position="511"/>
    </location>
</feature>
<reference evidence="12" key="1">
    <citation type="submission" date="2021-02" db="EMBL/GenBank/DDBJ databases">
        <authorList>
            <person name="Nowell W R."/>
        </authorList>
    </citation>
    <scope>NUCLEOTIDE SEQUENCE</scope>
    <source>
        <strain evidence="12">Ploen Becks lab</strain>
    </source>
</reference>
<organism evidence="12 13">
    <name type="scientific">Brachionus calyciflorus</name>
    <dbReference type="NCBI Taxonomy" id="104777"/>
    <lineage>
        <taxon>Eukaryota</taxon>
        <taxon>Metazoa</taxon>
        <taxon>Spiralia</taxon>
        <taxon>Gnathifera</taxon>
        <taxon>Rotifera</taxon>
        <taxon>Eurotatoria</taxon>
        <taxon>Monogononta</taxon>
        <taxon>Pseudotrocha</taxon>
        <taxon>Ploima</taxon>
        <taxon>Brachionidae</taxon>
        <taxon>Brachionus</taxon>
    </lineage>
</organism>
<feature type="compositionally biased region" description="Basic and acidic residues" evidence="8">
    <location>
        <begin position="1698"/>
        <end position="1716"/>
    </location>
</feature>
<evidence type="ECO:0000259" key="11">
    <source>
        <dbReference type="Pfam" id="PF22572"/>
    </source>
</evidence>
<evidence type="ECO:0000256" key="1">
    <source>
        <dbReference type="ARBA" id="ARBA00004141"/>
    </source>
</evidence>
<feature type="region of interest" description="Disordered" evidence="8">
    <location>
        <begin position="1693"/>
        <end position="1721"/>
    </location>
</feature>
<evidence type="ECO:0000256" key="5">
    <source>
        <dbReference type="ARBA" id="ARBA00023180"/>
    </source>
</evidence>
<comment type="subcellular location">
    <subcellularLocation>
        <location evidence="1">Membrane</location>
        <topology evidence="1">Multi-pass membrane protein</topology>
    </subcellularLocation>
</comment>
<feature type="coiled-coil region" evidence="7">
    <location>
        <begin position="1637"/>
        <end position="1689"/>
    </location>
</feature>
<evidence type="ECO:0000256" key="9">
    <source>
        <dbReference type="SAM" id="Phobius"/>
    </source>
</evidence>
<feature type="transmembrane region" description="Helical" evidence="9">
    <location>
        <begin position="43"/>
        <end position="65"/>
    </location>
</feature>
<evidence type="ECO:0000313" key="13">
    <source>
        <dbReference type="Proteomes" id="UP000663879"/>
    </source>
</evidence>
<feature type="transmembrane region" description="Helical" evidence="9">
    <location>
        <begin position="319"/>
        <end position="339"/>
    </location>
</feature>
<proteinExistence type="inferred from homology"/>
<feature type="transmembrane region" description="Helical" evidence="9">
    <location>
        <begin position="281"/>
        <end position="299"/>
    </location>
</feature>
<keyword evidence="3 9" id="KW-1133">Transmembrane helix</keyword>
<keyword evidence="4 9" id="KW-0472">Membrane</keyword>
<dbReference type="InterPro" id="IPR013057">
    <property type="entry name" value="AA_transpt_TM"/>
</dbReference>
<evidence type="ECO:0000256" key="6">
    <source>
        <dbReference type="ARBA" id="ARBA00038166"/>
    </source>
</evidence>
<evidence type="ECO:0000259" key="10">
    <source>
        <dbReference type="Pfam" id="PF01490"/>
    </source>
</evidence>
<feature type="transmembrane region" description="Helical" evidence="9">
    <location>
        <begin position="351"/>
        <end position="374"/>
    </location>
</feature>
<evidence type="ECO:0000256" key="7">
    <source>
        <dbReference type="SAM" id="Coils"/>
    </source>
</evidence>
<keyword evidence="7" id="KW-0175">Coiled coil</keyword>
<dbReference type="Pfam" id="PF22572">
    <property type="entry name" value="GPR158_179_EC"/>
    <property type="match status" value="2"/>
</dbReference>
<dbReference type="OrthoDB" id="294541at2759"/>
<feature type="transmembrane region" description="Helical" evidence="9">
    <location>
        <begin position="405"/>
        <end position="428"/>
    </location>
</feature>
<keyword evidence="5" id="KW-0325">Glycoprotein</keyword>
<evidence type="ECO:0000256" key="3">
    <source>
        <dbReference type="ARBA" id="ARBA00022989"/>
    </source>
</evidence>
<dbReference type="PANTHER" id="PTHR16189">
    <property type="entry name" value="TRANSMEMBRANE PROTEIN 104-RELATED"/>
    <property type="match status" value="1"/>
</dbReference>
<feature type="transmembrane region" description="Helical" evidence="9">
    <location>
        <begin position="190"/>
        <end position="207"/>
    </location>
</feature>
<name>A0A813M2N7_9BILA</name>
<evidence type="ECO:0000256" key="8">
    <source>
        <dbReference type="SAM" id="MobiDB-lite"/>
    </source>
</evidence>
<sequence length="2048" mass="238653">MPSSSSGPESGQYGLAMGFIYIFNLIVGSGALTMPKAFANSGILLSSILLIFLNLMSFITATFMFEAMSIMNAIKNFRKFNETLGYSNPVCEPETTDNPKRKDFDSNAIDEGVDEIASEDRPLLAHTSQIQYNNRRILSTDNIVTNENEEQNGSQYSDIEKKQADNLFAIRNKYEMGEMAGAFFNKTGQFFFYVAMILYLYGDLAIYDAAVPKSLRDTTCTYKSSDENQTLSESDLCWSSVPSINRMNAYRLYVLAFNFTIGILVFYNVEKTKLLQLATTIMRWLAFITMITLATIKIIDNTEKSSVPRPALIDIPKVPNFFGVCIYAFMCHHSLPGIITPMKNKQNYKYIFVGVYLCVLFFYLLLSFTGVFAFGDSLEDFYTLNFLPNNQDKNKQSLFLTVIDYYLSLFPVFTISASFPIIGITLRNNLKSLFHFISQTEPTQGNNKSYFTSIGLPLITLVPPLLISLITHDLQLLVGITGSYAGVAIQYIIPSCLVYFGRKEAIRVFRQNFQYRNSFSSPFTINSIDTVRYSPFSSEFNNLYDYADAESYSVNLFKNLFEHLNSIKREQNNCKNIPLPKTILKKKYFNPSYELMQYKYWYPPRDHQFILVWSQFESYRNSLFLSYMLQNDNAHFPPGWLYLYLTAAAQLHSMQTIGYNSHKIIKSIKIPFESNEVFKVNWWNHGTFQKFEKPFAIYASQPNPSNPKLIRVVDFGAGDYTNDYTGHGFLPVYLYDRRKHLLNNTFEYTGNWKKPSLNPQFQQLSNDRNKLAQNVASNQQQDLENFYKQMQNNQPKNPFMYEQNNLNSLNNLENSNNRAKRPEAESLDDFSSYVLVKKNKIPIYDWDPIVDHGRTNLENKPNRNSPYNFNQWYVETIADNIVQENTQTANENPFDYRTLSYIDSYRYAKVWWNNETDFKENIQEYVFRIKPEERFYRFNGVKQETSTSWTSPYFWCIDPTHWLVTVKSPIWADNDHIYKNKIFYSPDQNRFVGLSEIVLNYEELDVNQCPGDRQLNAFSSTSLCDSTSECIPLPLFGLKPGGYQCQCSSGYSFPFNFQGPFKGTELSSGNFNYPLCEKSEGLVQYPNWISRNFVENQISNVAYSSFDPNFNLNLKKRNLDSINKKESRKKRFIDRRNNFEKLRDSIFIDQDILNRKCSSLSFQDTIFLNEDDERFSLNLRNHANQVFKPQMAQALRIAHVLSAYIQLHSPFSSSSINTQNDLGYQKNIDNLKPDPQLDESIIIGEIMSTLISNYPIQEVNVFFNGTEYERQKFFSSQNTLSFGLSAIRSDIELILNRTNDNSHLRKSWYLDSIRKFMYSSETKYAGPYFNGDEQNFYASSGPFENDLFGDGFKFDRYGIEMNIRKTFDGLSGNVELSPKFYDAASSGVWYGPYFDCQKRYLKTKTSLRMLYSVPIVTSMNKLPIGFVSVVVGSDLKWWKINPCESSKERNMFQNLHRCDQETTICQEQHVPEFENGFYLSSYKCMCKANYEFPFLDYGSSYFEGATVEREYDKKMKGMPNIYDRLRSPQICLNGPCLFSTKLNSKSDDFNAKVTEKKSKEYIGPKDFRIQSYLLRKKLTSEQEAFLLEDNSKQFSRENSFFEKNASSVDFYNYPKNEKLHNKHEYYMRAGFHSGIDLRRFENLIKKEEKEKMKLAKIELKNNQKLLKQQEKAEKKAEKLAEKIAKKKAKTNSAIINENTKHNLETDLSKNDKKQEETEVSPNEFTLNDEAKQIVEQNLIKFSKKKSTPQKEDPFVTETKQRLEILRNFFLKQDLDDRSSKISRYVKFLNRYKLNENFLVNSINQLPFLPTDLVLQNKSMYTTKEISLTQMKLFESNQEILNDNYMPSVSNVIDLAYPLSENLLKWKIEKAQVLGLEGFKLYSDQIRKDGEKFHKYIEDRLLNKPTVLYDQNLEGLDKIFKDIDQVLLTESPVKHSNLFYQGRIDCLAYYKGELCLVDWKCSEKNKPTMKDLYDLPVQISAYIGAYLNDPRYESLKKGHKLKKGLLVNYNKQDGEVNVHLINYQLAEFYWYKWLSYLKEFWVQIKKNDL</sequence>
<evidence type="ECO:0000313" key="12">
    <source>
        <dbReference type="EMBL" id="CAF0706835.1"/>
    </source>
</evidence>
<dbReference type="CDD" id="cd00054">
    <property type="entry name" value="EGF_CA"/>
    <property type="match status" value="1"/>
</dbReference>
<evidence type="ECO:0000256" key="4">
    <source>
        <dbReference type="ARBA" id="ARBA00023136"/>
    </source>
</evidence>
<dbReference type="InterPro" id="IPR054714">
    <property type="entry name" value="GPR158_179_extracellular"/>
</dbReference>
<feature type="domain" description="Amino acid transporter transmembrane" evidence="10">
    <location>
        <begin position="16"/>
        <end position="72"/>
    </location>
</feature>
<keyword evidence="2 9" id="KW-0812">Transmembrane</keyword>
<feature type="domain" description="GPR158/179 extracellular" evidence="11">
    <location>
        <begin position="1389"/>
        <end position="1490"/>
    </location>
</feature>
<feature type="transmembrane region" description="Helical" evidence="9">
    <location>
        <begin position="449"/>
        <end position="470"/>
    </location>
</feature>
<evidence type="ECO:0000256" key="2">
    <source>
        <dbReference type="ARBA" id="ARBA00022692"/>
    </source>
</evidence>
<dbReference type="PANTHER" id="PTHR16189:SF0">
    <property type="entry name" value="TRANSMEMBRANE PROTEIN 104"/>
    <property type="match status" value="1"/>
</dbReference>
<evidence type="ECO:0008006" key="14">
    <source>
        <dbReference type="Google" id="ProtNLM"/>
    </source>
</evidence>
<keyword evidence="13" id="KW-1185">Reference proteome</keyword>
<dbReference type="EMBL" id="CAJNOC010000020">
    <property type="protein sequence ID" value="CAF0706835.1"/>
    <property type="molecule type" value="Genomic_DNA"/>
</dbReference>
<feature type="transmembrane region" description="Helical" evidence="9">
    <location>
        <begin position="250"/>
        <end position="269"/>
    </location>
</feature>
<dbReference type="Proteomes" id="UP000663879">
    <property type="component" value="Unassembled WGS sequence"/>
</dbReference>
<dbReference type="Pfam" id="PF01490">
    <property type="entry name" value="Aa_trans"/>
    <property type="match status" value="2"/>
</dbReference>